<protein>
    <submittedName>
        <fullName evidence="1">Uncharacterized protein</fullName>
    </submittedName>
</protein>
<organism evidence="1 2">
    <name type="scientific">Catharanthus roseus</name>
    <name type="common">Madagascar periwinkle</name>
    <name type="synonym">Vinca rosea</name>
    <dbReference type="NCBI Taxonomy" id="4058"/>
    <lineage>
        <taxon>Eukaryota</taxon>
        <taxon>Viridiplantae</taxon>
        <taxon>Streptophyta</taxon>
        <taxon>Embryophyta</taxon>
        <taxon>Tracheophyta</taxon>
        <taxon>Spermatophyta</taxon>
        <taxon>Magnoliopsida</taxon>
        <taxon>eudicotyledons</taxon>
        <taxon>Gunneridae</taxon>
        <taxon>Pentapetalae</taxon>
        <taxon>asterids</taxon>
        <taxon>lamiids</taxon>
        <taxon>Gentianales</taxon>
        <taxon>Apocynaceae</taxon>
        <taxon>Rauvolfioideae</taxon>
        <taxon>Vinceae</taxon>
        <taxon>Catharanthinae</taxon>
        <taxon>Catharanthus</taxon>
    </lineage>
</organism>
<evidence type="ECO:0000313" key="1">
    <source>
        <dbReference type="EMBL" id="KAI5683579.1"/>
    </source>
</evidence>
<gene>
    <name evidence="1" type="ORF">M9H77_04807</name>
</gene>
<proteinExistence type="predicted"/>
<accession>A0ACC0CFK5</accession>
<reference evidence="2" key="1">
    <citation type="journal article" date="2023" name="Nat. Plants">
        <title>Single-cell RNA sequencing provides a high-resolution roadmap for understanding the multicellular compartmentation of specialized metabolism.</title>
        <authorList>
            <person name="Sun S."/>
            <person name="Shen X."/>
            <person name="Li Y."/>
            <person name="Li Y."/>
            <person name="Wang S."/>
            <person name="Li R."/>
            <person name="Zhang H."/>
            <person name="Shen G."/>
            <person name="Guo B."/>
            <person name="Wei J."/>
            <person name="Xu J."/>
            <person name="St-Pierre B."/>
            <person name="Chen S."/>
            <person name="Sun C."/>
        </authorList>
    </citation>
    <scope>NUCLEOTIDE SEQUENCE [LARGE SCALE GENOMIC DNA]</scope>
</reference>
<keyword evidence="2" id="KW-1185">Reference proteome</keyword>
<sequence length="183" mass="19275">MVRPRTSKTRFFSNSPLPPHFTLSCRTQAAKINLALAPKISLDSLCSPPLFRFASPTSGYLAALSQPRHRCCICPALSAQAGSSRTAGGGSNSTATNYSYLLESVVSCCFRAAHLLSDKMNQKFGGGRKPTGTPSLAWSSVVVVISLLAGASVVHNFFKPDLTLPPLDDTKTDGGATQGGKQS</sequence>
<comment type="caution">
    <text evidence="1">The sequence shown here is derived from an EMBL/GenBank/DDBJ whole genome shotgun (WGS) entry which is preliminary data.</text>
</comment>
<dbReference type="EMBL" id="CM044701">
    <property type="protein sequence ID" value="KAI5683579.1"/>
    <property type="molecule type" value="Genomic_DNA"/>
</dbReference>
<evidence type="ECO:0000313" key="2">
    <source>
        <dbReference type="Proteomes" id="UP001060085"/>
    </source>
</evidence>
<dbReference type="Proteomes" id="UP001060085">
    <property type="component" value="Linkage Group LG01"/>
</dbReference>
<name>A0ACC0CFK5_CATRO</name>